<evidence type="ECO:0000256" key="8">
    <source>
        <dbReference type="ARBA" id="ARBA00023157"/>
    </source>
</evidence>
<dbReference type="Gene3D" id="2.90.10.10">
    <property type="entry name" value="Bulb-type lectin domain"/>
    <property type="match status" value="1"/>
</dbReference>
<proteinExistence type="inferred from homology"/>
<feature type="domain" description="Protein kinase" evidence="16">
    <location>
        <begin position="487"/>
        <end position="757"/>
    </location>
</feature>
<keyword evidence="10" id="KW-0325">Glycoprotein</keyword>
<dbReference type="Gene3D" id="1.10.510.10">
    <property type="entry name" value="Transferase(Phosphotransferase) domain 1"/>
    <property type="match status" value="1"/>
</dbReference>
<dbReference type="CDD" id="cd01098">
    <property type="entry name" value="PAN_AP_plant"/>
    <property type="match status" value="1"/>
</dbReference>
<evidence type="ECO:0000256" key="14">
    <source>
        <dbReference type="SAM" id="Phobius"/>
    </source>
</evidence>
<keyword evidence="2 13" id="KW-0723">Serine/threonine-protein kinase</keyword>
<keyword evidence="14" id="KW-0812">Transmembrane</keyword>
<accession>A0ABC9CLP8</accession>
<dbReference type="Pfam" id="PF01453">
    <property type="entry name" value="B_lectin"/>
    <property type="match status" value="1"/>
</dbReference>
<dbReference type="Gene3D" id="3.30.200.20">
    <property type="entry name" value="Phosphorylase Kinase, domain 1"/>
    <property type="match status" value="1"/>
</dbReference>
<dbReference type="InterPro" id="IPR003609">
    <property type="entry name" value="Pan_app"/>
</dbReference>
<evidence type="ECO:0000259" key="16">
    <source>
        <dbReference type="PROSITE" id="PS50011"/>
    </source>
</evidence>
<dbReference type="SUPFAM" id="SSF51110">
    <property type="entry name" value="alpha-D-mannose-specific plant lectins"/>
    <property type="match status" value="1"/>
</dbReference>
<comment type="catalytic activity">
    <reaction evidence="11 13">
        <text>L-threonyl-[protein] + ATP = O-phospho-L-threonyl-[protein] + ADP + H(+)</text>
        <dbReference type="Rhea" id="RHEA:46608"/>
        <dbReference type="Rhea" id="RHEA-COMP:11060"/>
        <dbReference type="Rhea" id="RHEA-COMP:11605"/>
        <dbReference type="ChEBI" id="CHEBI:15378"/>
        <dbReference type="ChEBI" id="CHEBI:30013"/>
        <dbReference type="ChEBI" id="CHEBI:30616"/>
        <dbReference type="ChEBI" id="CHEBI:61977"/>
        <dbReference type="ChEBI" id="CHEBI:456216"/>
        <dbReference type="EC" id="2.7.11.1"/>
    </reaction>
</comment>
<keyword evidence="20" id="KW-1185">Reference proteome</keyword>
<evidence type="ECO:0000256" key="5">
    <source>
        <dbReference type="ARBA" id="ARBA00022741"/>
    </source>
</evidence>
<dbReference type="SMART" id="SM00108">
    <property type="entry name" value="B_lectin"/>
    <property type="match status" value="1"/>
</dbReference>
<dbReference type="InterPro" id="IPR036426">
    <property type="entry name" value="Bulb-type_lectin_dom_sf"/>
</dbReference>
<evidence type="ECO:0000256" key="15">
    <source>
        <dbReference type="SAM" id="SignalP"/>
    </source>
</evidence>
<evidence type="ECO:0000256" key="12">
    <source>
        <dbReference type="ARBA" id="ARBA00048679"/>
    </source>
</evidence>
<evidence type="ECO:0000313" key="20">
    <source>
        <dbReference type="Proteomes" id="UP001497457"/>
    </source>
</evidence>
<dbReference type="PROSITE" id="PS50948">
    <property type="entry name" value="PAN"/>
    <property type="match status" value="1"/>
</dbReference>
<dbReference type="GO" id="GO:0051707">
    <property type="term" value="P:response to other organism"/>
    <property type="evidence" value="ECO:0007669"/>
    <property type="project" value="UniProtKB-ARBA"/>
</dbReference>
<keyword evidence="4 15" id="KW-0732">Signal</keyword>
<feature type="signal peptide" evidence="15">
    <location>
        <begin position="1"/>
        <end position="20"/>
    </location>
</feature>
<dbReference type="GO" id="GO:0004674">
    <property type="term" value="F:protein serine/threonine kinase activity"/>
    <property type="evidence" value="ECO:0007669"/>
    <property type="project" value="UniProtKB-KW"/>
</dbReference>
<feature type="domain" description="Apple" evidence="18">
    <location>
        <begin position="328"/>
        <end position="405"/>
    </location>
</feature>
<evidence type="ECO:0000256" key="1">
    <source>
        <dbReference type="ARBA" id="ARBA00004479"/>
    </source>
</evidence>
<keyword evidence="6 13" id="KW-0418">Kinase</keyword>
<sequence length="757" mass="84325">MVNAVLLAAVVLHGAIFTQSQELNDTLTTGESLLNAQTLVSAQKTFVLGFFSNGDSTYLGIWYNYMKPQTIVWVANRENPIKGGNGTLALTANSLDLLDRRGTTVWSSGTLNTNSPQAFLLDTGNLVVNDTVSGVLLWQGFDLPCDSLLPSMRIGYDTSTNHEWYLTSWKSYSDPSPGDYFLKLDPNRLPDVLLFQGAQLKYRMGTWNGQGFSGVPALKGNNQLAFNMTASEGSAYYSFTALDRSILWRFVISQDGFAHRWHSNLSNEWVEYWHLPQDQCDYYAYCGQNAACYNGDCKCLQEFVPKSPSDWSQRNFNGGCVRNVVLSCSSHNGFAHMSHVKVPDTLNATMVRGKSWNDCSKLCLGNCSCSAYTVFGDNDCVIWSGDLVDIVQLAEGINDLYTRVSRSDSSHSDRNIAIIVSVSVVGMVLVISALLGFCYRRRQQKHLPQAHAEVFGTEHEHVPGRKLTASVEKNLDLDAIRVATNNFSEQNVIVSSRSRTIYKGTLQNFGELAAKRLNTETGLEELKTVVEFLARLDHPNIIRMLGSWIGNNDKVLCYEYMPGGSLDAVLFDEDERSGVPDWPSRFQIIQGICEGLFYLHEHFRIVHRDIDPSNILLGEGFIPKISDFGLATLVNQGESEGKAENFSGTPGYSAPELLYGKYSVKSDVYSFGVVLLEIVTGYKAASFCREDTDDLPRYVRQQWTQGTADQLKDKRMGDAPRGEVERCIHIGVRCVQDDPTVRPTMSYVRNTLAAIRP</sequence>
<organism evidence="19 20">
    <name type="scientific">Urochloa decumbens</name>
    <dbReference type="NCBI Taxonomy" id="240449"/>
    <lineage>
        <taxon>Eukaryota</taxon>
        <taxon>Viridiplantae</taxon>
        <taxon>Streptophyta</taxon>
        <taxon>Embryophyta</taxon>
        <taxon>Tracheophyta</taxon>
        <taxon>Spermatophyta</taxon>
        <taxon>Magnoliopsida</taxon>
        <taxon>Liliopsida</taxon>
        <taxon>Poales</taxon>
        <taxon>Poaceae</taxon>
        <taxon>PACMAD clade</taxon>
        <taxon>Panicoideae</taxon>
        <taxon>Panicodae</taxon>
        <taxon>Paniceae</taxon>
        <taxon>Melinidinae</taxon>
        <taxon>Urochloa</taxon>
    </lineage>
</organism>
<evidence type="ECO:0000256" key="6">
    <source>
        <dbReference type="ARBA" id="ARBA00022777"/>
    </source>
</evidence>
<reference evidence="19" key="1">
    <citation type="submission" date="2024-10" db="EMBL/GenBank/DDBJ databases">
        <authorList>
            <person name="Ryan C."/>
        </authorList>
    </citation>
    <scope>NUCLEOTIDE SEQUENCE [LARGE SCALE GENOMIC DNA]</scope>
</reference>
<dbReference type="SMART" id="SM00473">
    <property type="entry name" value="PAN_AP"/>
    <property type="match status" value="1"/>
</dbReference>
<keyword evidence="7 13" id="KW-0067">ATP-binding</keyword>
<dbReference type="InterPro" id="IPR024171">
    <property type="entry name" value="SRK-like_kinase"/>
</dbReference>
<dbReference type="Proteomes" id="UP001497457">
    <property type="component" value="Chromosome 3rd"/>
</dbReference>
<evidence type="ECO:0000256" key="11">
    <source>
        <dbReference type="ARBA" id="ARBA00047899"/>
    </source>
</evidence>
<dbReference type="InterPro" id="IPR001480">
    <property type="entry name" value="Bulb-type_lectin_dom"/>
</dbReference>
<feature type="chain" id="PRO_5044772731" description="Receptor-like serine/threonine-protein kinase" evidence="15">
    <location>
        <begin position="21"/>
        <end position="757"/>
    </location>
</feature>
<evidence type="ECO:0000256" key="4">
    <source>
        <dbReference type="ARBA" id="ARBA00022729"/>
    </source>
</evidence>
<evidence type="ECO:0000313" key="19">
    <source>
        <dbReference type="EMBL" id="CAL5022320.1"/>
    </source>
</evidence>
<keyword evidence="14" id="KW-1133">Transmembrane helix</keyword>
<keyword evidence="3 13" id="KW-0808">Transferase</keyword>
<dbReference type="Pfam" id="PF08276">
    <property type="entry name" value="PAN_2"/>
    <property type="match status" value="1"/>
</dbReference>
<protein>
    <recommendedName>
        <fullName evidence="13">Receptor-like serine/threonine-protein kinase</fullName>
        <ecNumber evidence="13">2.7.11.1</ecNumber>
    </recommendedName>
</protein>
<comment type="catalytic activity">
    <reaction evidence="12 13">
        <text>L-seryl-[protein] + ATP = O-phospho-L-seryl-[protein] + ADP + H(+)</text>
        <dbReference type="Rhea" id="RHEA:17989"/>
        <dbReference type="Rhea" id="RHEA-COMP:9863"/>
        <dbReference type="Rhea" id="RHEA-COMP:11604"/>
        <dbReference type="ChEBI" id="CHEBI:15378"/>
        <dbReference type="ChEBI" id="CHEBI:29999"/>
        <dbReference type="ChEBI" id="CHEBI:30616"/>
        <dbReference type="ChEBI" id="CHEBI:83421"/>
        <dbReference type="ChEBI" id="CHEBI:456216"/>
        <dbReference type="EC" id="2.7.11.1"/>
    </reaction>
</comment>
<name>A0ABC9CLP8_9POAL</name>
<evidence type="ECO:0000259" key="17">
    <source>
        <dbReference type="PROSITE" id="PS50927"/>
    </source>
</evidence>
<evidence type="ECO:0000256" key="9">
    <source>
        <dbReference type="ARBA" id="ARBA00023170"/>
    </source>
</evidence>
<dbReference type="PIRSF" id="PIRSF000641">
    <property type="entry name" value="SRK"/>
    <property type="match status" value="1"/>
</dbReference>
<dbReference type="PANTHER" id="PTHR32444:SF235">
    <property type="entry name" value="OS01G0783900 PROTEIN"/>
    <property type="match status" value="1"/>
</dbReference>
<evidence type="ECO:0000256" key="13">
    <source>
        <dbReference type="PIRNR" id="PIRNR000641"/>
    </source>
</evidence>
<dbReference type="SUPFAM" id="SSF56112">
    <property type="entry name" value="Protein kinase-like (PK-like)"/>
    <property type="match status" value="1"/>
</dbReference>
<evidence type="ECO:0000256" key="2">
    <source>
        <dbReference type="ARBA" id="ARBA00022527"/>
    </source>
</evidence>
<dbReference type="PANTHER" id="PTHR32444">
    <property type="entry name" value="BULB-TYPE LECTIN DOMAIN-CONTAINING PROTEIN"/>
    <property type="match status" value="1"/>
</dbReference>
<dbReference type="GO" id="GO:0016020">
    <property type="term" value="C:membrane"/>
    <property type="evidence" value="ECO:0007669"/>
    <property type="project" value="UniProtKB-SubCell"/>
</dbReference>
<dbReference type="CDD" id="cd00028">
    <property type="entry name" value="B_lectin"/>
    <property type="match status" value="1"/>
</dbReference>
<dbReference type="Pfam" id="PF00954">
    <property type="entry name" value="S_locus_glycop"/>
    <property type="match status" value="1"/>
</dbReference>
<dbReference type="CDD" id="cd12087">
    <property type="entry name" value="TM_EGFR-like"/>
    <property type="match status" value="1"/>
</dbReference>
<keyword evidence="14" id="KW-0472">Membrane</keyword>
<keyword evidence="5 13" id="KW-0547">Nucleotide-binding</keyword>
<dbReference type="AlphaFoldDB" id="A0ABC9CLP8"/>
<dbReference type="InterPro" id="IPR000858">
    <property type="entry name" value="S_locus_glycoprot_dom"/>
</dbReference>
<keyword evidence="8" id="KW-1015">Disulfide bond</keyword>
<comment type="similarity">
    <text evidence="13">Belongs to the protein kinase superfamily. Ser/Thr protein kinase family.</text>
</comment>
<evidence type="ECO:0000256" key="3">
    <source>
        <dbReference type="ARBA" id="ARBA00022679"/>
    </source>
</evidence>
<dbReference type="EMBL" id="OZ075113">
    <property type="protein sequence ID" value="CAL5022320.1"/>
    <property type="molecule type" value="Genomic_DNA"/>
</dbReference>
<dbReference type="PROSITE" id="PS50927">
    <property type="entry name" value="BULB_LECTIN"/>
    <property type="match status" value="1"/>
</dbReference>
<evidence type="ECO:0000256" key="7">
    <source>
        <dbReference type="ARBA" id="ARBA00022840"/>
    </source>
</evidence>
<dbReference type="InterPro" id="IPR000719">
    <property type="entry name" value="Prot_kinase_dom"/>
</dbReference>
<dbReference type="PROSITE" id="PS50011">
    <property type="entry name" value="PROTEIN_KINASE_DOM"/>
    <property type="match status" value="1"/>
</dbReference>
<dbReference type="EC" id="2.7.11.1" evidence="13"/>
<feature type="domain" description="Bulb-type lectin" evidence="17">
    <location>
        <begin position="24"/>
        <end position="141"/>
    </location>
</feature>
<gene>
    <name evidence="19" type="ORF">URODEC1_LOCUS76426</name>
</gene>
<dbReference type="GO" id="GO:0005524">
    <property type="term" value="F:ATP binding"/>
    <property type="evidence" value="ECO:0007669"/>
    <property type="project" value="UniProtKB-KW"/>
</dbReference>
<comment type="subcellular location">
    <subcellularLocation>
        <location evidence="1">Membrane</location>
        <topology evidence="1">Single-pass type I membrane protein</topology>
    </subcellularLocation>
</comment>
<keyword evidence="9" id="KW-0675">Receptor</keyword>
<evidence type="ECO:0000256" key="10">
    <source>
        <dbReference type="ARBA" id="ARBA00023180"/>
    </source>
</evidence>
<dbReference type="Pfam" id="PF00069">
    <property type="entry name" value="Pkinase"/>
    <property type="match status" value="1"/>
</dbReference>
<feature type="transmembrane region" description="Helical" evidence="14">
    <location>
        <begin position="416"/>
        <end position="439"/>
    </location>
</feature>
<dbReference type="InterPro" id="IPR011009">
    <property type="entry name" value="Kinase-like_dom_sf"/>
</dbReference>
<dbReference type="FunFam" id="1.10.510.10:FF:001023">
    <property type="entry name" value="Os07g0541700 protein"/>
    <property type="match status" value="1"/>
</dbReference>
<evidence type="ECO:0000259" key="18">
    <source>
        <dbReference type="PROSITE" id="PS50948"/>
    </source>
</evidence>